<feature type="domain" description="Methyl-accepting transducer" evidence="7">
    <location>
        <begin position="187"/>
        <end position="423"/>
    </location>
</feature>
<dbReference type="Gene3D" id="1.10.287.950">
    <property type="entry name" value="Methyl-accepting chemotaxis protein"/>
    <property type="match status" value="1"/>
</dbReference>
<evidence type="ECO:0000256" key="2">
    <source>
        <dbReference type="ARBA" id="ARBA00023224"/>
    </source>
</evidence>
<dbReference type="Proteomes" id="UP000305674">
    <property type="component" value="Unassembled WGS sequence"/>
</dbReference>
<dbReference type="OrthoDB" id="6757190at2"/>
<proteinExistence type="inferred from homology"/>
<comment type="caution">
    <text evidence="9">The sequence shown here is derived from an EMBL/GenBank/DDBJ whole genome shotgun (WGS) entry which is preliminary data.</text>
</comment>
<feature type="region of interest" description="Disordered" evidence="5">
    <location>
        <begin position="235"/>
        <end position="256"/>
    </location>
</feature>
<keyword evidence="10" id="KW-1185">Reference proteome</keyword>
<keyword evidence="2 4" id="KW-0807">Transducer</keyword>
<dbReference type="PANTHER" id="PTHR32089">
    <property type="entry name" value="METHYL-ACCEPTING CHEMOTAXIS PROTEIN MCPB"/>
    <property type="match status" value="1"/>
</dbReference>
<dbReference type="GO" id="GO:0007165">
    <property type="term" value="P:signal transduction"/>
    <property type="evidence" value="ECO:0007669"/>
    <property type="project" value="UniProtKB-KW"/>
</dbReference>
<organism evidence="9 10">
    <name type="scientific">Ferrimonas sediminicola</name>
    <dbReference type="NCBI Taxonomy" id="2569538"/>
    <lineage>
        <taxon>Bacteria</taxon>
        <taxon>Pseudomonadati</taxon>
        <taxon>Pseudomonadota</taxon>
        <taxon>Gammaproteobacteria</taxon>
        <taxon>Alteromonadales</taxon>
        <taxon>Ferrimonadaceae</taxon>
        <taxon>Ferrimonas</taxon>
    </lineage>
</organism>
<keyword evidence="6" id="KW-0812">Transmembrane</keyword>
<dbReference type="InterPro" id="IPR004089">
    <property type="entry name" value="MCPsignal_dom"/>
</dbReference>
<feature type="transmembrane region" description="Helical" evidence="6">
    <location>
        <begin position="108"/>
        <end position="128"/>
    </location>
</feature>
<feature type="compositionally biased region" description="Low complexity" evidence="5">
    <location>
        <begin position="245"/>
        <end position="256"/>
    </location>
</feature>
<evidence type="ECO:0000256" key="4">
    <source>
        <dbReference type="PROSITE-ProRule" id="PRU00284"/>
    </source>
</evidence>
<name>A0A4U1BFA2_9GAMM</name>
<evidence type="ECO:0000313" key="9">
    <source>
        <dbReference type="EMBL" id="TKB49050.1"/>
    </source>
</evidence>
<dbReference type="PROSITE" id="PS50885">
    <property type="entry name" value="HAMP"/>
    <property type="match status" value="1"/>
</dbReference>
<reference evidence="9 10" key="1">
    <citation type="submission" date="2019-04" db="EMBL/GenBank/DDBJ databases">
        <authorList>
            <person name="Hwang J.C."/>
        </authorList>
    </citation>
    <scope>NUCLEOTIDE SEQUENCE [LARGE SCALE GENOMIC DNA]</scope>
    <source>
        <strain evidence="9 10">IMCC35001</strain>
    </source>
</reference>
<dbReference type="InterPro" id="IPR003660">
    <property type="entry name" value="HAMP_dom"/>
</dbReference>
<evidence type="ECO:0000259" key="7">
    <source>
        <dbReference type="PROSITE" id="PS50111"/>
    </source>
</evidence>
<dbReference type="FunFam" id="1.10.287.950:FF:000001">
    <property type="entry name" value="Methyl-accepting chemotaxis sensory transducer"/>
    <property type="match status" value="1"/>
</dbReference>
<protein>
    <submittedName>
        <fullName evidence="9">Methyl-accepting chemotaxis protein</fullName>
    </submittedName>
</protein>
<keyword evidence="6" id="KW-0472">Membrane</keyword>
<comment type="similarity">
    <text evidence="3">Belongs to the methyl-accepting chemotaxis (MCP) protein family.</text>
</comment>
<evidence type="ECO:0000256" key="3">
    <source>
        <dbReference type="ARBA" id="ARBA00029447"/>
    </source>
</evidence>
<dbReference type="InterPro" id="IPR004090">
    <property type="entry name" value="Chemotax_Me-accpt_rcpt"/>
</dbReference>
<comment type="subcellular location">
    <subcellularLocation>
        <location evidence="1">Membrane</location>
    </subcellularLocation>
</comment>
<dbReference type="AlphaFoldDB" id="A0A4U1BFA2"/>
<dbReference type="Pfam" id="PF00015">
    <property type="entry name" value="MCPsignal"/>
    <property type="match status" value="1"/>
</dbReference>
<feature type="transmembrane region" description="Helical" evidence="6">
    <location>
        <begin position="21"/>
        <end position="41"/>
    </location>
</feature>
<dbReference type="GO" id="GO:0006935">
    <property type="term" value="P:chemotaxis"/>
    <property type="evidence" value="ECO:0007669"/>
    <property type="project" value="InterPro"/>
</dbReference>
<dbReference type="PROSITE" id="PS50111">
    <property type="entry name" value="CHEMOTAXIS_TRANSDUC_2"/>
    <property type="match status" value="1"/>
</dbReference>
<dbReference type="GO" id="GO:0016020">
    <property type="term" value="C:membrane"/>
    <property type="evidence" value="ECO:0007669"/>
    <property type="project" value="UniProtKB-SubCell"/>
</dbReference>
<evidence type="ECO:0000313" key="10">
    <source>
        <dbReference type="Proteomes" id="UP000305674"/>
    </source>
</evidence>
<dbReference type="PRINTS" id="PR00260">
    <property type="entry name" value="CHEMTRNSDUCR"/>
</dbReference>
<dbReference type="PANTHER" id="PTHR32089:SF65">
    <property type="entry name" value="CHEMOTAXIS SIGNAL TRANSDUCTION SYSTEM METHYL ACCEPTING SENSORY TRANSDUCER"/>
    <property type="match status" value="1"/>
</dbReference>
<keyword evidence="6" id="KW-1133">Transmembrane helix</keyword>
<accession>A0A4U1BFA2</accession>
<dbReference type="RefSeq" id="WP_136853242.1">
    <property type="nucleotide sequence ID" value="NZ_SWCI01000005.1"/>
</dbReference>
<dbReference type="SMART" id="SM00283">
    <property type="entry name" value="MA"/>
    <property type="match status" value="1"/>
</dbReference>
<feature type="domain" description="HAMP" evidence="8">
    <location>
        <begin position="140"/>
        <end position="182"/>
    </location>
</feature>
<evidence type="ECO:0000256" key="5">
    <source>
        <dbReference type="SAM" id="MobiDB-lite"/>
    </source>
</evidence>
<dbReference type="GO" id="GO:0004888">
    <property type="term" value="F:transmembrane signaling receptor activity"/>
    <property type="evidence" value="ECO:0007669"/>
    <property type="project" value="InterPro"/>
</dbReference>
<dbReference type="SUPFAM" id="SSF58104">
    <property type="entry name" value="Methyl-accepting chemotaxis protein (MCP) signaling domain"/>
    <property type="match status" value="1"/>
</dbReference>
<evidence type="ECO:0000256" key="1">
    <source>
        <dbReference type="ARBA" id="ARBA00004370"/>
    </source>
</evidence>
<evidence type="ECO:0000259" key="8">
    <source>
        <dbReference type="PROSITE" id="PS50885"/>
    </source>
</evidence>
<dbReference type="EMBL" id="SWCI01000005">
    <property type="protein sequence ID" value="TKB49050.1"/>
    <property type="molecule type" value="Genomic_DNA"/>
</dbReference>
<dbReference type="CDD" id="cd11386">
    <property type="entry name" value="MCP_signal"/>
    <property type="match status" value="1"/>
</dbReference>
<evidence type="ECO:0000256" key="6">
    <source>
        <dbReference type="SAM" id="Phobius"/>
    </source>
</evidence>
<gene>
    <name evidence="9" type="ORF">FCL40_10445</name>
</gene>
<sequence length="459" mass="49341">MKEVAFRWVDKWLIHLTLREKFYLLFLLPLITLLFVATTLIHQAGQSQKLESGQQQQLVSRLLDVNSVTADEARDLLAGSGLRIEARGSDYRVVADARPSLLDAIAGWQWGLFGLLILISLMTGYYVMTFIGGAMFSTYKALNNLADGDLVQRLNYFPVRDEFSLLAITIDKVTEREQQLVLEMRNAASLLTRIGNELAAMSQQSEVLAEDQQSQIDGLAGASVEMEASIREVAAHSEDSSALTQDAAQASSQGQQKVDQTRTAIAGLAQEIGQAQQAVSALDASTIDIGKVLTTINAISEQTNLLALNAAIEAARAGEQGRGFAVVADEVRTLASRTQQATVEIQGMVEGLQGHSKGLLQVTESTVSNAQHSQSLMADVHGEIEQISGLNATISDRSAEIAAAATQQGSVAAEIAASLERVRAQSHEVVGMIRDSASNVERIAQQASVIEGLVKDLKA</sequence>